<organism evidence="1 2">
    <name type="scientific">Parabacteroides johnsonii DSM 18315</name>
    <dbReference type="NCBI Taxonomy" id="537006"/>
    <lineage>
        <taxon>Bacteria</taxon>
        <taxon>Pseudomonadati</taxon>
        <taxon>Bacteroidota</taxon>
        <taxon>Bacteroidia</taxon>
        <taxon>Bacteroidales</taxon>
        <taxon>Tannerellaceae</taxon>
        <taxon>Parabacteroides</taxon>
    </lineage>
</organism>
<protein>
    <submittedName>
        <fullName evidence="1">Uncharacterized protein</fullName>
    </submittedName>
</protein>
<dbReference type="EMBL" id="ABYH01000121">
    <property type="protein sequence ID" value="EEC97212.1"/>
    <property type="molecule type" value="Genomic_DNA"/>
</dbReference>
<gene>
    <name evidence="1" type="ORF">PRABACTJOHN_01390</name>
</gene>
<dbReference type="Proteomes" id="UP000005510">
    <property type="component" value="Unassembled WGS sequence"/>
</dbReference>
<dbReference type="HOGENOM" id="CLU_3281511_0_0_10"/>
<dbReference type="AlphaFoldDB" id="B7B8N8"/>
<reference evidence="1 2" key="1">
    <citation type="submission" date="2008-10" db="EMBL/GenBank/DDBJ databases">
        <title>Draft genome sequence of Parabacteroides johnsonii (DSM 18315).</title>
        <authorList>
            <person name="Sudarsanam P."/>
            <person name="Ley R."/>
            <person name="Guruge J."/>
            <person name="Turnbaugh P.J."/>
            <person name="Mahowald M."/>
            <person name="Liep D."/>
            <person name="Gordon J."/>
        </authorList>
    </citation>
    <scope>NUCLEOTIDE SEQUENCE [LARGE SCALE GENOMIC DNA]</scope>
    <source>
        <strain evidence="1 2">DSM 18315</strain>
    </source>
</reference>
<comment type="caution">
    <text evidence="1">The sequence shown here is derived from an EMBL/GenBank/DDBJ whole genome shotgun (WGS) entry which is preliminary data.</text>
</comment>
<accession>B7B8N8</accession>
<name>B7B8N8_9BACT</name>
<reference evidence="1 2" key="2">
    <citation type="submission" date="2008-10" db="EMBL/GenBank/DDBJ databases">
        <authorList>
            <person name="Fulton L."/>
            <person name="Clifton S."/>
            <person name="Fulton B."/>
            <person name="Xu J."/>
            <person name="Minx P."/>
            <person name="Pepin K.H."/>
            <person name="Johnson M."/>
            <person name="Bhonagiri V."/>
            <person name="Nash W.E."/>
            <person name="Mardis E.R."/>
            <person name="Wilson R.K."/>
        </authorList>
    </citation>
    <scope>NUCLEOTIDE SEQUENCE [LARGE SCALE GENOMIC DNA]</scope>
    <source>
        <strain evidence="1 2">DSM 18315</strain>
    </source>
</reference>
<evidence type="ECO:0000313" key="1">
    <source>
        <dbReference type="EMBL" id="EEC97212.1"/>
    </source>
</evidence>
<feature type="non-terminal residue" evidence="1">
    <location>
        <position position="1"/>
    </location>
</feature>
<evidence type="ECO:0000313" key="2">
    <source>
        <dbReference type="Proteomes" id="UP000005510"/>
    </source>
</evidence>
<sequence>CASLTTFFCAKEADAATHSATVNNTRFICDSDLRLIFLFV</sequence>
<proteinExistence type="predicted"/>